<reference evidence="2 3" key="1">
    <citation type="journal article" date="2024" name="J Genomics">
        <title>Draft genome sequencing and assembly of Favolaschia claudopus CIRM-BRFM 2984 isolated from oak limbs.</title>
        <authorList>
            <person name="Navarro D."/>
            <person name="Drula E."/>
            <person name="Chaduli D."/>
            <person name="Cazenave R."/>
            <person name="Ahrendt S."/>
            <person name="Wang J."/>
            <person name="Lipzen A."/>
            <person name="Daum C."/>
            <person name="Barry K."/>
            <person name="Grigoriev I.V."/>
            <person name="Favel A."/>
            <person name="Rosso M.N."/>
            <person name="Martin F."/>
        </authorList>
    </citation>
    <scope>NUCLEOTIDE SEQUENCE [LARGE SCALE GENOMIC DNA]</scope>
    <source>
        <strain evidence="2 3">CIRM-BRFM 2984</strain>
    </source>
</reference>
<proteinExistence type="predicted"/>
<dbReference type="Pfam" id="PF14087">
    <property type="entry name" value="DUF4267"/>
    <property type="match status" value="1"/>
</dbReference>
<organism evidence="2 3">
    <name type="scientific">Favolaschia claudopus</name>
    <dbReference type="NCBI Taxonomy" id="2862362"/>
    <lineage>
        <taxon>Eukaryota</taxon>
        <taxon>Fungi</taxon>
        <taxon>Dikarya</taxon>
        <taxon>Basidiomycota</taxon>
        <taxon>Agaricomycotina</taxon>
        <taxon>Agaricomycetes</taxon>
        <taxon>Agaricomycetidae</taxon>
        <taxon>Agaricales</taxon>
        <taxon>Marasmiineae</taxon>
        <taxon>Mycenaceae</taxon>
        <taxon>Favolaschia</taxon>
    </lineage>
</organism>
<dbReference type="AlphaFoldDB" id="A0AAW0CQY3"/>
<feature type="transmembrane region" description="Helical" evidence="1">
    <location>
        <begin position="74"/>
        <end position="92"/>
    </location>
</feature>
<evidence type="ECO:0000313" key="2">
    <source>
        <dbReference type="EMBL" id="KAK7040590.1"/>
    </source>
</evidence>
<protein>
    <submittedName>
        <fullName evidence="2">Multicopper oxidase type 1, secreted</fullName>
    </submittedName>
</protein>
<keyword evidence="1" id="KW-1133">Transmembrane helix</keyword>
<feature type="transmembrane region" description="Helical" evidence="1">
    <location>
        <begin position="7"/>
        <end position="25"/>
    </location>
</feature>
<evidence type="ECO:0000313" key="3">
    <source>
        <dbReference type="Proteomes" id="UP001362999"/>
    </source>
</evidence>
<name>A0AAW0CQY3_9AGAR</name>
<feature type="transmembrane region" description="Helical" evidence="1">
    <location>
        <begin position="104"/>
        <end position="122"/>
    </location>
</feature>
<keyword evidence="1" id="KW-0472">Membrane</keyword>
<dbReference type="EMBL" id="JAWWNJ010000015">
    <property type="protein sequence ID" value="KAK7040590.1"/>
    <property type="molecule type" value="Genomic_DNA"/>
</dbReference>
<dbReference type="Proteomes" id="UP001362999">
    <property type="component" value="Unassembled WGS sequence"/>
</dbReference>
<keyword evidence="1" id="KW-0812">Transmembrane</keyword>
<sequence length="123" mass="13229">MVPLRHIPPLFVAFALTFGGLYPFFDAPGAIREFGLPNHVATSSPAQSLMKLSSARGSAIGLALFAFYLRKQYAAFDTVLASLFYVGVVDGYVCWQEGVPGKALFRFCSGLIIGGWGFIGLTT</sequence>
<dbReference type="InterPro" id="IPR025363">
    <property type="entry name" value="DUF4267"/>
</dbReference>
<gene>
    <name evidence="2" type="ORF">R3P38DRAFT_429255</name>
</gene>
<accession>A0AAW0CQY3</accession>
<comment type="caution">
    <text evidence="2">The sequence shown here is derived from an EMBL/GenBank/DDBJ whole genome shotgun (WGS) entry which is preliminary data.</text>
</comment>
<keyword evidence="3" id="KW-1185">Reference proteome</keyword>
<evidence type="ECO:0000256" key="1">
    <source>
        <dbReference type="SAM" id="Phobius"/>
    </source>
</evidence>